<dbReference type="InterPro" id="IPR008816">
    <property type="entry name" value="Gly_zipper_2TM_dom"/>
</dbReference>
<evidence type="ECO:0000256" key="1">
    <source>
        <dbReference type="SAM" id="SignalP"/>
    </source>
</evidence>
<evidence type="ECO:0000313" key="3">
    <source>
        <dbReference type="EMBL" id="MEL0551537.1"/>
    </source>
</evidence>
<evidence type="ECO:0000259" key="2">
    <source>
        <dbReference type="Pfam" id="PF05433"/>
    </source>
</evidence>
<feature type="signal peptide" evidence="1">
    <location>
        <begin position="1"/>
        <end position="21"/>
    </location>
</feature>
<dbReference type="Pfam" id="PF05433">
    <property type="entry name" value="Rick_17kDa_Anti"/>
    <property type="match status" value="1"/>
</dbReference>
<gene>
    <name evidence="3" type="ORF">QFI96_007470</name>
</gene>
<organism evidence="3 4">
    <name type="scientific">Raoultella lignicola</name>
    <dbReference type="NCBI Taxonomy" id="3040939"/>
    <lineage>
        <taxon>Bacteria</taxon>
        <taxon>Pseudomonadati</taxon>
        <taxon>Pseudomonadota</taxon>
        <taxon>Gammaproteobacteria</taxon>
        <taxon>Enterobacterales</taxon>
        <taxon>Enterobacteriaceae</taxon>
        <taxon>Klebsiella/Raoultella group</taxon>
        <taxon>Raoultella</taxon>
    </lineage>
</organism>
<dbReference type="Proteomes" id="UP001312893">
    <property type="component" value="Unassembled WGS sequence"/>
</dbReference>
<sequence>MKRLAFIALSFLALTSLSAVAGTKTVVDYGVVQQSQIISNQTHSRPLRTLAAGAVGGVVGHQFGNGKGQTAMTVAGAAAGASASHYRQSQRQAMQEVQLTIKTQSGQIIQVLQQYDGRMSFNQGDKVRILTSGSNTSVDKAV</sequence>
<feature type="chain" id="PRO_5045177153" evidence="1">
    <location>
        <begin position="22"/>
        <end position="142"/>
    </location>
</feature>
<dbReference type="RefSeq" id="WP_123754477.1">
    <property type="nucleotide sequence ID" value="NZ_JARXNK020000100.1"/>
</dbReference>
<dbReference type="EMBL" id="JARXNK020000100">
    <property type="protein sequence ID" value="MEL0551537.1"/>
    <property type="molecule type" value="Genomic_DNA"/>
</dbReference>
<keyword evidence="4" id="KW-1185">Reference proteome</keyword>
<proteinExistence type="predicted"/>
<keyword evidence="1" id="KW-0732">Signal</keyword>
<protein>
    <submittedName>
        <fullName evidence="3">Glycine zipper 2TM domain-containing protein</fullName>
    </submittedName>
</protein>
<feature type="domain" description="Glycine zipper 2TM" evidence="2">
    <location>
        <begin position="49"/>
        <end position="86"/>
    </location>
</feature>
<name>A0ABU9F568_9ENTR</name>
<comment type="caution">
    <text evidence="3">The sequence shown here is derived from an EMBL/GenBank/DDBJ whole genome shotgun (WGS) entry which is preliminary data.</text>
</comment>
<evidence type="ECO:0000313" key="4">
    <source>
        <dbReference type="Proteomes" id="UP001312893"/>
    </source>
</evidence>
<reference evidence="3 4" key="1">
    <citation type="submission" date="2024-04" db="EMBL/GenBank/DDBJ databases">
        <title>Two novel Raoultella species associated with bleeding cankers of broadleaf hosts, Raoultella scottia sp. nov. and Raoultella lignicola sp. nov.</title>
        <authorList>
            <person name="Brady C.L."/>
        </authorList>
    </citation>
    <scope>NUCLEOTIDE SEQUENCE [LARGE SCALE GENOMIC DNA]</scope>
    <source>
        <strain evidence="3 4">TW_WC1a.1</strain>
    </source>
</reference>
<accession>A0ABU9F568</accession>